<organism evidence="6 7">
    <name type="scientific">Bowmanella dokdonensis</name>
    <dbReference type="NCBI Taxonomy" id="751969"/>
    <lineage>
        <taxon>Bacteria</taxon>
        <taxon>Pseudomonadati</taxon>
        <taxon>Pseudomonadota</taxon>
        <taxon>Gammaproteobacteria</taxon>
        <taxon>Alteromonadales</taxon>
        <taxon>Alteromonadaceae</taxon>
        <taxon>Bowmanella</taxon>
    </lineage>
</organism>
<sequence length="378" mass="41055">MLKLEKTHLQIGFMPLTDAAPLVVARERGLFERFGLQVELKKQNSWATLRDKLQAGMLDAAQMLAPMPLASSLGLGGIKAELITPFVLSFNGNGITLSERLYQQICQVSHADPAVPPLPLPADLIGKVALARREAGQGPLRFATVFPYSCHYYQLCHWLQSGGVQIGRDVAIQVIPPTSMVAALHEGIIEGYCVGGPWNAKAVRSGLGVTVVTSCDIWPDSPEKVLGLTADWQERHPNTTLALLGALQQACQWLESVANRFEAARILTRSEYLNADLDVVAPALLGSCLVHKDLGPRSVPAYNRFCAMGDDGSNQPKIAYARNLLAQMERVGHISPGQASEELAFRVYRPDLYSQMRDSLLADHASARQPGSGVMPGK</sequence>
<dbReference type="AlphaFoldDB" id="A0A939DS86"/>
<dbReference type="PANTHER" id="PTHR30024">
    <property type="entry name" value="ALIPHATIC SULFONATES-BINDING PROTEIN-RELATED"/>
    <property type="match status" value="1"/>
</dbReference>
<evidence type="ECO:0000256" key="4">
    <source>
        <dbReference type="ARBA" id="ARBA00022519"/>
    </source>
</evidence>
<dbReference type="Pfam" id="PF13379">
    <property type="entry name" value="NMT1_2"/>
    <property type="match status" value="1"/>
</dbReference>
<evidence type="ECO:0000313" key="7">
    <source>
        <dbReference type="Proteomes" id="UP000664654"/>
    </source>
</evidence>
<evidence type="ECO:0000256" key="2">
    <source>
        <dbReference type="ARBA" id="ARBA00022448"/>
    </source>
</evidence>
<keyword evidence="4" id="KW-0997">Cell inner membrane</keyword>
<dbReference type="PANTHER" id="PTHR30024:SF43">
    <property type="entry name" value="BLL4572 PROTEIN"/>
    <property type="match status" value="1"/>
</dbReference>
<keyword evidence="2" id="KW-0813">Transport</keyword>
<dbReference type="EMBL" id="JAFKCV010000015">
    <property type="protein sequence ID" value="MBN7827275.1"/>
    <property type="molecule type" value="Genomic_DNA"/>
</dbReference>
<dbReference type="InterPro" id="IPR044527">
    <property type="entry name" value="NrtA/CpmA_ABC-bd_dom"/>
</dbReference>
<keyword evidence="5" id="KW-0472">Membrane</keyword>
<comment type="subcellular location">
    <subcellularLocation>
        <location evidence="1">Endomembrane system</location>
    </subcellularLocation>
</comment>
<evidence type="ECO:0000313" key="6">
    <source>
        <dbReference type="EMBL" id="MBN7827275.1"/>
    </source>
</evidence>
<keyword evidence="3" id="KW-1003">Cell membrane</keyword>
<dbReference type="CDD" id="cd13553">
    <property type="entry name" value="PBP2_NrtA_CpmA_like"/>
    <property type="match status" value="1"/>
</dbReference>
<dbReference type="Proteomes" id="UP000664654">
    <property type="component" value="Unassembled WGS sequence"/>
</dbReference>
<comment type="caution">
    <text evidence="6">The sequence shown here is derived from an EMBL/GenBank/DDBJ whole genome shotgun (WGS) entry which is preliminary data.</text>
</comment>
<evidence type="ECO:0000256" key="3">
    <source>
        <dbReference type="ARBA" id="ARBA00022475"/>
    </source>
</evidence>
<dbReference type="Gene3D" id="3.40.190.10">
    <property type="entry name" value="Periplasmic binding protein-like II"/>
    <property type="match status" value="2"/>
</dbReference>
<protein>
    <submittedName>
        <fullName evidence="6">ABC transporter substrate-binding protein</fullName>
    </submittedName>
</protein>
<gene>
    <name evidence="6" type="ORF">J0A66_18730</name>
</gene>
<accession>A0A939DS86</accession>
<evidence type="ECO:0000256" key="1">
    <source>
        <dbReference type="ARBA" id="ARBA00004308"/>
    </source>
</evidence>
<keyword evidence="7" id="KW-1185">Reference proteome</keyword>
<reference evidence="6" key="1">
    <citation type="submission" date="2021-03" db="EMBL/GenBank/DDBJ databases">
        <title>novel species isolated from a fishpond in China.</title>
        <authorList>
            <person name="Lu H."/>
            <person name="Cai Z."/>
        </authorList>
    </citation>
    <scope>NUCLEOTIDE SEQUENCE</scope>
    <source>
        <strain evidence="6">JCM 30855</strain>
    </source>
</reference>
<dbReference type="RefSeq" id="WP_206575383.1">
    <property type="nucleotide sequence ID" value="NZ_JAFKCV010000015.1"/>
</dbReference>
<evidence type="ECO:0000256" key="5">
    <source>
        <dbReference type="ARBA" id="ARBA00023136"/>
    </source>
</evidence>
<name>A0A939DS86_9ALTE</name>
<proteinExistence type="predicted"/>
<dbReference type="GO" id="GO:0012505">
    <property type="term" value="C:endomembrane system"/>
    <property type="evidence" value="ECO:0007669"/>
    <property type="project" value="UniProtKB-SubCell"/>
</dbReference>
<dbReference type="SUPFAM" id="SSF53850">
    <property type="entry name" value="Periplasmic binding protein-like II"/>
    <property type="match status" value="1"/>
</dbReference>